<gene>
    <name evidence="1" type="ORF">BDA99DRAFT_515448</name>
</gene>
<reference evidence="1" key="1">
    <citation type="journal article" date="2022" name="IScience">
        <title>Evolution of zygomycete secretomes and the origins of terrestrial fungal ecologies.</title>
        <authorList>
            <person name="Chang Y."/>
            <person name="Wang Y."/>
            <person name="Mondo S."/>
            <person name="Ahrendt S."/>
            <person name="Andreopoulos W."/>
            <person name="Barry K."/>
            <person name="Beard J."/>
            <person name="Benny G.L."/>
            <person name="Blankenship S."/>
            <person name="Bonito G."/>
            <person name="Cuomo C."/>
            <person name="Desiro A."/>
            <person name="Gervers K.A."/>
            <person name="Hundley H."/>
            <person name="Kuo A."/>
            <person name="LaButti K."/>
            <person name="Lang B.F."/>
            <person name="Lipzen A."/>
            <person name="O'Donnell K."/>
            <person name="Pangilinan J."/>
            <person name="Reynolds N."/>
            <person name="Sandor L."/>
            <person name="Smith M.E."/>
            <person name="Tsang A."/>
            <person name="Grigoriev I.V."/>
            <person name="Stajich J.E."/>
            <person name="Spatafora J.W."/>
        </authorList>
    </citation>
    <scope>NUCLEOTIDE SEQUENCE</scope>
    <source>
        <strain evidence="1">RSA 2281</strain>
    </source>
</reference>
<comment type="caution">
    <text evidence="1">The sequence shown here is derived from an EMBL/GenBank/DDBJ whole genome shotgun (WGS) entry which is preliminary data.</text>
</comment>
<dbReference type="Proteomes" id="UP001209540">
    <property type="component" value="Unassembled WGS sequence"/>
</dbReference>
<reference evidence="1" key="2">
    <citation type="submission" date="2023-02" db="EMBL/GenBank/DDBJ databases">
        <authorList>
            <consortium name="DOE Joint Genome Institute"/>
            <person name="Mondo S.J."/>
            <person name="Chang Y."/>
            <person name="Wang Y."/>
            <person name="Ahrendt S."/>
            <person name="Andreopoulos W."/>
            <person name="Barry K."/>
            <person name="Beard J."/>
            <person name="Benny G.L."/>
            <person name="Blankenship S."/>
            <person name="Bonito G."/>
            <person name="Cuomo C."/>
            <person name="Desiro A."/>
            <person name="Gervers K.A."/>
            <person name="Hundley H."/>
            <person name="Kuo A."/>
            <person name="LaButti K."/>
            <person name="Lang B.F."/>
            <person name="Lipzen A."/>
            <person name="O'Donnell K."/>
            <person name="Pangilinan J."/>
            <person name="Reynolds N."/>
            <person name="Sandor L."/>
            <person name="Smith M.W."/>
            <person name="Tsang A."/>
            <person name="Grigoriev I.V."/>
            <person name="Stajich J.E."/>
            <person name="Spatafora J.W."/>
        </authorList>
    </citation>
    <scope>NUCLEOTIDE SEQUENCE</scope>
    <source>
        <strain evidence="1">RSA 2281</strain>
    </source>
</reference>
<dbReference type="EMBL" id="JAIXMP010000019">
    <property type="protein sequence ID" value="KAI9258174.1"/>
    <property type="molecule type" value="Genomic_DNA"/>
</dbReference>
<evidence type="ECO:0000313" key="1">
    <source>
        <dbReference type="EMBL" id="KAI9258174.1"/>
    </source>
</evidence>
<accession>A0AAD5JWU1</accession>
<protein>
    <submittedName>
        <fullName evidence="1">Uncharacterized protein</fullName>
    </submittedName>
</protein>
<proteinExistence type="predicted"/>
<name>A0AAD5JWU1_9FUNG</name>
<evidence type="ECO:0000313" key="2">
    <source>
        <dbReference type="Proteomes" id="UP001209540"/>
    </source>
</evidence>
<keyword evidence="2" id="KW-1185">Reference proteome</keyword>
<dbReference type="AlphaFoldDB" id="A0AAD5JWU1"/>
<sequence>MNALCVCVLGTCSLIIIFGGKGKGSDWMGGTYLIRLIFLWLRLLLQKIPCASSSSTNAHVIHYLYLFVIGANNLSSGPFF</sequence>
<organism evidence="1 2">
    <name type="scientific">Phascolomyces articulosus</name>
    <dbReference type="NCBI Taxonomy" id="60185"/>
    <lineage>
        <taxon>Eukaryota</taxon>
        <taxon>Fungi</taxon>
        <taxon>Fungi incertae sedis</taxon>
        <taxon>Mucoromycota</taxon>
        <taxon>Mucoromycotina</taxon>
        <taxon>Mucoromycetes</taxon>
        <taxon>Mucorales</taxon>
        <taxon>Lichtheimiaceae</taxon>
        <taxon>Phascolomyces</taxon>
    </lineage>
</organism>